<evidence type="ECO:0000313" key="1">
    <source>
        <dbReference type="EMBL" id="MTD93122.1"/>
    </source>
</evidence>
<gene>
    <name evidence="1" type="ORF">GIW81_02100</name>
</gene>
<dbReference type="Proteomes" id="UP000440694">
    <property type="component" value="Unassembled WGS sequence"/>
</dbReference>
<comment type="caution">
    <text evidence="1">The sequence shown here is derived from an EMBL/GenBank/DDBJ whole genome shotgun (WGS) entry which is preliminary data.</text>
</comment>
<protein>
    <recommendedName>
        <fullName evidence="3">DNA-binding protein</fullName>
    </recommendedName>
</protein>
<dbReference type="RefSeq" id="WP_154737691.1">
    <property type="nucleotide sequence ID" value="NZ_WMBQ01000001.1"/>
</dbReference>
<proteinExistence type="predicted"/>
<keyword evidence="2" id="KW-1185">Reference proteome</keyword>
<dbReference type="AlphaFoldDB" id="A0A6I3KHH6"/>
<sequence>MDNRRLPKMVRFTAAMRQLGMSPSKAKRLLREPGGLPPPVLIGGIYYVVEDDLLAYLGLSGSAAPYIDVDSAAEANPGRG</sequence>
<evidence type="ECO:0000313" key="2">
    <source>
        <dbReference type="Proteomes" id="UP000440694"/>
    </source>
</evidence>
<name>A0A6I3KHH6_9HYPH</name>
<evidence type="ECO:0008006" key="3">
    <source>
        <dbReference type="Google" id="ProtNLM"/>
    </source>
</evidence>
<reference evidence="1 2" key="1">
    <citation type="submission" date="2019-11" db="EMBL/GenBank/DDBJ databases">
        <title>Identification of a novel strain.</title>
        <authorList>
            <person name="Xu Q."/>
            <person name="Wang G."/>
        </authorList>
    </citation>
    <scope>NUCLEOTIDE SEQUENCE [LARGE SCALE GENOMIC DNA]</scope>
    <source>
        <strain evidence="2">xq</strain>
    </source>
</reference>
<organism evidence="1 2">
    <name type="scientific">Hyphomicrobium album</name>
    <dbReference type="NCBI Taxonomy" id="2665159"/>
    <lineage>
        <taxon>Bacteria</taxon>
        <taxon>Pseudomonadati</taxon>
        <taxon>Pseudomonadota</taxon>
        <taxon>Alphaproteobacteria</taxon>
        <taxon>Hyphomicrobiales</taxon>
        <taxon>Hyphomicrobiaceae</taxon>
        <taxon>Hyphomicrobium</taxon>
    </lineage>
</organism>
<accession>A0A6I3KHH6</accession>
<dbReference type="EMBL" id="WMBQ01000001">
    <property type="protein sequence ID" value="MTD93122.1"/>
    <property type="molecule type" value="Genomic_DNA"/>
</dbReference>